<evidence type="ECO:0000313" key="2">
    <source>
        <dbReference type="Proteomes" id="UP001153076"/>
    </source>
</evidence>
<gene>
    <name evidence="1" type="ORF">Cgig2_020650</name>
</gene>
<proteinExistence type="predicted"/>
<accession>A0A9Q1JFD5</accession>
<organism evidence="1 2">
    <name type="scientific">Carnegiea gigantea</name>
    <dbReference type="NCBI Taxonomy" id="171969"/>
    <lineage>
        <taxon>Eukaryota</taxon>
        <taxon>Viridiplantae</taxon>
        <taxon>Streptophyta</taxon>
        <taxon>Embryophyta</taxon>
        <taxon>Tracheophyta</taxon>
        <taxon>Spermatophyta</taxon>
        <taxon>Magnoliopsida</taxon>
        <taxon>eudicotyledons</taxon>
        <taxon>Gunneridae</taxon>
        <taxon>Pentapetalae</taxon>
        <taxon>Caryophyllales</taxon>
        <taxon>Cactineae</taxon>
        <taxon>Cactaceae</taxon>
        <taxon>Cactoideae</taxon>
        <taxon>Echinocereeae</taxon>
        <taxon>Carnegiea</taxon>
    </lineage>
</organism>
<dbReference type="EMBL" id="JAKOGI010002468">
    <property type="protein sequence ID" value="KAJ8421937.1"/>
    <property type="molecule type" value="Genomic_DNA"/>
</dbReference>
<sequence length="154" mass="17884">MPMPPTKVNPFAHNLSLGYEPSLQKLHFKIREEKLKKHLQDKGIYTYDIPPYLLTLNGGFIKEGEDAPYYRFTKSKYILKLGESKKRKHEDHGQVLAVASLGVNPKEIITKEIKRNYTSMLLTINIEKKRVKHTIGELKSLTTEPNKIFNYKQN</sequence>
<reference evidence="1" key="1">
    <citation type="submission" date="2022-04" db="EMBL/GenBank/DDBJ databases">
        <title>Carnegiea gigantea Genome sequencing and assembly v2.</title>
        <authorList>
            <person name="Copetti D."/>
            <person name="Sanderson M.J."/>
            <person name="Burquez A."/>
            <person name="Wojciechowski M.F."/>
        </authorList>
    </citation>
    <scope>NUCLEOTIDE SEQUENCE</scope>
    <source>
        <strain evidence="1">SGP5-SGP5p</strain>
        <tissue evidence="1">Aerial part</tissue>
    </source>
</reference>
<keyword evidence="2" id="KW-1185">Reference proteome</keyword>
<dbReference type="AlphaFoldDB" id="A0A9Q1JFD5"/>
<comment type="caution">
    <text evidence="1">The sequence shown here is derived from an EMBL/GenBank/DDBJ whole genome shotgun (WGS) entry which is preliminary data.</text>
</comment>
<protein>
    <submittedName>
        <fullName evidence="1">Uncharacterized protein</fullName>
    </submittedName>
</protein>
<dbReference type="Proteomes" id="UP001153076">
    <property type="component" value="Unassembled WGS sequence"/>
</dbReference>
<evidence type="ECO:0000313" key="1">
    <source>
        <dbReference type="EMBL" id="KAJ8421937.1"/>
    </source>
</evidence>
<name>A0A9Q1JFD5_9CARY</name>